<feature type="transmembrane region" description="Helical" evidence="8">
    <location>
        <begin position="203"/>
        <end position="220"/>
    </location>
</feature>
<dbReference type="PANTHER" id="PTHR43066">
    <property type="entry name" value="RHOMBOID-RELATED PROTEIN"/>
    <property type="match status" value="1"/>
</dbReference>
<evidence type="ECO:0000256" key="3">
    <source>
        <dbReference type="ARBA" id="ARBA00022670"/>
    </source>
</evidence>
<evidence type="ECO:0000313" key="11">
    <source>
        <dbReference type="Proteomes" id="UP000030416"/>
    </source>
</evidence>
<sequence>MRFVFHERNSKRIFKLDKSQIIWSDFKVIYESSWKTYVRRFPATSIIILALIVLHILTHVYGKGATDFETARQFGAMQSNNKEWTEFPYLLTSTYQHIGGVLHLASNLIALYIISPFIERVFGTIRFVILFNLTGFFGGLVTLLFTTDLTSSGASSAVFGFLGIYIALMVKQHPLLTKEIAYPMVVITAVNIISTFLIPGISITGHLGGLLAGMLLGMWIPASKTLIKEGFFISFFKTIITTGIIFAILLIPQNVIKSHSFIDVATQVGLGDYVTGKKKVALFNLHRDPVLDELNWMIEQYNEKSVPLFNGLVEDYNNGINIDHPTAQQEAITEKIAILEENIEIIHNHSSINETNQVQNQLLIMNEKLLEAAKHAQKTLETMTPYESNAFLSKMQEVEDAYNQFHQMLEELRDDYEY</sequence>
<evidence type="ECO:0000256" key="4">
    <source>
        <dbReference type="ARBA" id="ARBA00022692"/>
    </source>
</evidence>
<keyword evidence="6 8" id="KW-1133">Transmembrane helix</keyword>
<dbReference type="GO" id="GO:0016020">
    <property type="term" value="C:membrane"/>
    <property type="evidence" value="ECO:0007669"/>
    <property type="project" value="UniProtKB-SubCell"/>
</dbReference>
<evidence type="ECO:0000256" key="5">
    <source>
        <dbReference type="ARBA" id="ARBA00022801"/>
    </source>
</evidence>
<dbReference type="eggNOG" id="COG0705">
    <property type="taxonomic scope" value="Bacteria"/>
</dbReference>
<dbReference type="InterPro" id="IPR035952">
    <property type="entry name" value="Rhomboid-like_sf"/>
</dbReference>
<keyword evidence="11" id="KW-1185">Reference proteome</keyword>
<organism evidence="10 11">
    <name type="scientific">Ureibacillus manganicus DSM 26584</name>
    <dbReference type="NCBI Taxonomy" id="1384049"/>
    <lineage>
        <taxon>Bacteria</taxon>
        <taxon>Bacillati</taxon>
        <taxon>Bacillota</taxon>
        <taxon>Bacilli</taxon>
        <taxon>Bacillales</taxon>
        <taxon>Caryophanaceae</taxon>
        <taxon>Ureibacillus</taxon>
    </lineage>
</organism>
<evidence type="ECO:0000256" key="1">
    <source>
        <dbReference type="ARBA" id="ARBA00004141"/>
    </source>
</evidence>
<evidence type="ECO:0000259" key="9">
    <source>
        <dbReference type="Pfam" id="PF01694"/>
    </source>
</evidence>
<feature type="transmembrane region" description="Helical" evidence="8">
    <location>
        <begin position="151"/>
        <end position="168"/>
    </location>
</feature>
<feature type="transmembrane region" description="Helical" evidence="8">
    <location>
        <begin position="41"/>
        <end position="62"/>
    </location>
</feature>
<feature type="transmembrane region" description="Helical" evidence="8">
    <location>
        <begin position="180"/>
        <end position="197"/>
    </location>
</feature>
<evidence type="ECO:0000256" key="6">
    <source>
        <dbReference type="ARBA" id="ARBA00022989"/>
    </source>
</evidence>
<reference evidence="10 11" key="1">
    <citation type="submission" date="2014-02" db="EMBL/GenBank/DDBJ databases">
        <title>Draft genome sequence of Lysinibacillus manganicus DSM 26584T.</title>
        <authorList>
            <person name="Zhang F."/>
            <person name="Wang G."/>
            <person name="Zhang L."/>
        </authorList>
    </citation>
    <scope>NUCLEOTIDE SEQUENCE [LARGE SCALE GENOMIC DNA]</scope>
    <source>
        <strain evidence="10 11">DSM 26584</strain>
    </source>
</reference>
<name>A0A0A3I0I0_9BACL</name>
<dbReference type="Pfam" id="PF01694">
    <property type="entry name" value="Rhomboid"/>
    <property type="match status" value="1"/>
</dbReference>
<evidence type="ECO:0000313" key="10">
    <source>
        <dbReference type="EMBL" id="KGR78316.1"/>
    </source>
</evidence>
<feature type="domain" description="Peptidase S54 rhomboid" evidence="9">
    <location>
        <begin position="90"/>
        <end position="219"/>
    </location>
</feature>
<dbReference type="SUPFAM" id="SSF144091">
    <property type="entry name" value="Rhomboid-like"/>
    <property type="match status" value="1"/>
</dbReference>
<protein>
    <recommendedName>
        <fullName evidence="9">Peptidase S54 rhomboid domain-containing protein</fullName>
    </recommendedName>
</protein>
<dbReference type="EMBL" id="JPVN01000012">
    <property type="protein sequence ID" value="KGR78316.1"/>
    <property type="molecule type" value="Genomic_DNA"/>
</dbReference>
<dbReference type="Proteomes" id="UP000030416">
    <property type="component" value="Unassembled WGS sequence"/>
</dbReference>
<proteinExistence type="inferred from homology"/>
<dbReference type="AlphaFoldDB" id="A0A0A3I0I0"/>
<gene>
    <name evidence="10" type="ORF">CD29_11395</name>
</gene>
<evidence type="ECO:0000256" key="8">
    <source>
        <dbReference type="SAM" id="Phobius"/>
    </source>
</evidence>
<dbReference type="GO" id="GO:0006508">
    <property type="term" value="P:proteolysis"/>
    <property type="evidence" value="ECO:0007669"/>
    <property type="project" value="UniProtKB-KW"/>
</dbReference>
<evidence type="ECO:0000256" key="2">
    <source>
        <dbReference type="ARBA" id="ARBA00009045"/>
    </source>
</evidence>
<feature type="transmembrane region" description="Helical" evidence="8">
    <location>
        <begin position="94"/>
        <end position="115"/>
    </location>
</feature>
<dbReference type="InterPro" id="IPR022764">
    <property type="entry name" value="Peptidase_S54_rhomboid_dom"/>
</dbReference>
<comment type="caution">
    <text evidence="10">The sequence shown here is derived from an EMBL/GenBank/DDBJ whole genome shotgun (WGS) entry which is preliminary data.</text>
</comment>
<dbReference type="PANTHER" id="PTHR43066:SF1">
    <property type="entry name" value="RHOMBOID PROTEIN 2"/>
    <property type="match status" value="1"/>
</dbReference>
<dbReference type="GO" id="GO:0004252">
    <property type="term" value="F:serine-type endopeptidase activity"/>
    <property type="evidence" value="ECO:0007669"/>
    <property type="project" value="InterPro"/>
</dbReference>
<accession>A0A0A3I0I0</accession>
<feature type="transmembrane region" description="Helical" evidence="8">
    <location>
        <begin position="232"/>
        <end position="251"/>
    </location>
</feature>
<dbReference type="STRING" id="1384049.CD29_11395"/>
<comment type="similarity">
    <text evidence="2">Belongs to the peptidase S54 family.</text>
</comment>
<evidence type="ECO:0000256" key="7">
    <source>
        <dbReference type="ARBA" id="ARBA00023136"/>
    </source>
</evidence>
<dbReference type="Gene3D" id="1.20.1540.10">
    <property type="entry name" value="Rhomboid-like"/>
    <property type="match status" value="1"/>
</dbReference>
<keyword evidence="3" id="KW-0645">Protease</keyword>
<dbReference type="OrthoDB" id="9813074at2"/>
<feature type="transmembrane region" description="Helical" evidence="8">
    <location>
        <begin position="127"/>
        <end position="145"/>
    </location>
</feature>
<comment type="subcellular location">
    <subcellularLocation>
        <location evidence="1">Membrane</location>
        <topology evidence="1">Multi-pass membrane protein</topology>
    </subcellularLocation>
</comment>
<keyword evidence="4 8" id="KW-0812">Transmembrane</keyword>
<keyword evidence="5" id="KW-0378">Hydrolase</keyword>
<keyword evidence="7 8" id="KW-0472">Membrane</keyword>